<reference evidence="2 3" key="1">
    <citation type="submission" date="2021-06" db="EMBL/GenBank/DDBJ databases">
        <authorList>
            <person name="Kallberg Y."/>
            <person name="Tangrot J."/>
            <person name="Rosling A."/>
        </authorList>
    </citation>
    <scope>NUCLEOTIDE SEQUENCE [LARGE SCALE GENOMIC DNA]</scope>
    <source>
        <strain evidence="2 3">120-4 pot B 10/14</strain>
    </source>
</reference>
<dbReference type="EMBL" id="CAJVQB010084964">
    <property type="protein sequence ID" value="CAG8846786.1"/>
    <property type="molecule type" value="Genomic_DNA"/>
</dbReference>
<evidence type="ECO:0000256" key="1">
    <source>
        <dbReference type="SAM" id="MobiDB-lite"/>
    </source>
</evidence>
<keyword evidence="3" id="KW-1185">Reference proteome</keyword>
<name>A0ABN7X3F5_GIGMA</name>
<evidence type="ECO:0000313" key="3">
    <source>
        <dbReference type="Proteomes" id="UP000789901"/>
    </source>
</evidence>
<organism evidence="2 3">
    <name type="scientific">Gigaspora margarita</name>
    <dbReference type="NCBI Taxonomy" id="4874"/>
    <lineage>
        <taxon>Eukaryota</taxon>
        <taxon>Fungi</taxon>
        <taxon>Fungi incertae sedis</taxon>
        <taxon>Mucoromycota</taxon>
        <taxon>Glomeromycotina</taxon>
        <taxon>Glomeromycetes</taxon>
        <taxon>Diversisporales</taxon>
        <taxon>Gigasporaceae</taxon>
        <taxon>Gigaspora</taxon>
    </lineage>
</organism>
<proteinExistence type="predicted"/>
<sequence length="70" mass="8051">AERVYNNANALSKMTEELPKNQEQQNEAIGHYQEAANTNNAATEDQKQSIQEYPKEYFLEGSDEEMEEIP</sequence>
<gene>
    <name evidence="2" type="ORF">GMARGA_LOCUS38336</name>
</gene>
<dbReference type="Proteomes" id="UP000789901">
    <property type="component" value="Unassembled WGS sequence"/>
</dbReference>
<accession>A0ABN7X3F5</accession>
<evidence type="ECO:0000313" key="2">
    <source>
        <dbReference type="EMBL" id="CAG8846786.1"/>
    </source>
</evidence>
<feature type="region of interest" description="Disordered" evidence="1">
    <location>
        <begin position="1"/>
        <end position="24"/>
    </location>
</feature>
<feature type="compositionally biased region" description="Polar residues" evidence="1">
    <location>
        <begin position="1"/>
        <end position="12"/>
    </location>
</feature>
<comment type="caution">
    <text evidence="2">The sequence shown here is derived from an EMBL/GenBank/DDBJ whole genome shotgun (WGS) entry which is preliminary data.</text>
</comment>
<feature type="non-terminal residue" evidence="2">
    <location>
        <position position="1"/>
    </location>
</feature>
<protein>
    <submittedName>
        <fullName evidence="2">8816_t:CDS:1</fullName>
    </submittedName>
</protein>